<feature type="transmembrane region" description="Helical" evidence="1">
    <location>
        <begin position="113"/>
        <end position="136"/>
    </location>
</feature>
<feature type="transmembrane region" description="Helical" evidence="1">
    <location>
        <begin position="12"/>
        <end position="33"/>
    </location>
</feature>
<reference evidence="2 3" key="1">
    <citation type="journal article" date="2019" name="Int. J. Syst. Evol. Microbiol.">
        <title>The Global Catalogue of Microorganisms (GCM) 10K type strain sequencing project: providing services to taxonomists for standard genome sequencing and annotation.</title>
        <authorList>
            <consortium name="The Broad Institute Genomics Platform"/>
            <consortium name="The Broad Institute Genome Sequencing Center for Infectious Disease"/>
            <person name="Wu L."/>
            <person name="Ma J."/>
        </authorList>
    </citation>
    <scope>NUCLEOTIDE SEQUENCE [LARGE SCALE GENOMIC DNA]</scope>
    <source>
        <strain evidence="2 3">JCM 15478</strain>
    </source>
</reference>
<protein>
    <recommendedName>
        <fullName evidence="4">Integral membrane protein</fullName>
    </recommendedName>
</protein>
<comment type="caution">
    <text evidence="2">The sequence shown here is derived from an EMBL/GenBank/DDBJ whole genome shotgun (WGS) entry which is preliminary data.</text>
</comment>
<proteinExistence type="predicted"/>
<name>A0ABN2VWM0_9ACTN</name>
<evidence type="ECO:0008006" key="4">
    <source>
        <dbReference type="Google" id="ProtNLM"/>
    </source>
</evidence>
<keyword evidence="1" id="KW-0812">Transmembrane</keyword>
<feature type="transmembrane region" description="Helical" evidence="1">
    <location>
        <begin position="80"/>
        <end position="101"/>
    </location>
</feature>
<evidence type="ECO:0000313" key="2">
    <source>
        <dbReference type="EMBL" id="GAA2075101.1"/>
    </source>
</evidence>
<evidence type="ECO:0000313" key="3">
    <source>
        <dbReference type="Proteomes" id="UP001500016"/>
    </source>
</evidence>
<accession>A0ABN2VWM0</accession>
<sequence>MPGVTIAARVLLFVAGAIWGIMAVGFLIAAMAASDVDDTGTFGEASIGLVVVFSLVFAAMSALHIVPASLFGRGRAGTRVTAIVAASLNTLCAVLGFLGSLTPARAEANPLAAVLWLAVSVCTIVFCSLGASGRWFGRPRY</sequence>
<feature type="transmembrane region" description="Helical" evidence="1">
    <location>
        <begin position="45"/>
        <end position="68"/>
    </location>
</feature>
<keyword evidence="1" id="KW-1133">Transmembrane helix</keyword>
<keyword evidence="1" id="KW-0472">Membrane</keyword>
<gene>
    <name evidence="2" type="ORF">GCM10009801_29530</name>
</gene>
<evidence type="ECO:0000256" key="1">
    <source>
        <dbReference type="SAM" id="Phobius"/>
    </source>
</evidence>
<dbReference type="EMBL" id="BAAAPE010000007">
    <property type="protein sequence ID" value="GAA2075101.1"/>
    <property type="molecule type" value="Genomic_DNA"/>
</dbReference>
<dbReference type="Proteomes" id="UP001500016">
    <property type="component" value="Unassembled WGS sequence"/>
</dbReference>
<organism evidence="2 3">
    <name type="scientific">Streptomyces albiaxialis</name>
    <dbReference type="NCBI Taxonomy" id="329523"/>
    <lineage>
        <taxon>Bacteria</taxon>
        <taxon>Bacillati</taxon>
        <taxon>Actinomycetota</taxon>
        <taxon>Actinomycetes</taxon>
        <taxon>Kitasatosporales</taxon>
        <taxon>Streptomycetaceae</taxon>
        <taxon>Streptomyces</taxon>
    </lineage>
</organism>
<keyword evidence="3" id="KW-1185">Reference proteome</keyword>